<sequence length="701" mass="77361">MPRRICLLAVTVLVALVTITIPVAALHAEDAWTRLDGPLLPGGHVYDLAVAPSHPRRLYAVVSHPQGLRLFRSDDGAANWYMPTGTFLPVPGGMASVAVDPSDADRLFVATGGGVFRSVDGGVSWEMVSSISGYVAMPASDHLYVVGRLPDQEESSCQEPWTFAHSADGGESWVQTELPCVREVVSLNSPSDSPNLILLGVETLDRGITLLRSTDGGQSWSDTNLRLLFRYRSRDVAFDPRDGLIVYAFNHRTLYKSSDGGQSWQSWTFTVPLDADFTQLTVDPEGQLYLAAKEVTVTSPSSYTSMLRIYRSEDGGLSWWRSQQTFPETWATDLVVAPDQPERLYLGLSEAGIWRSDNRVGLWQESNQGIETPAWISQLAAVPQSSILYAAARSGGFSRTGLFRSEDNGETWTQVLLDVPVMGIAVAAQGEQELVLATTVQGQLYSLQRQGTPGGEQVRAIEPLNMVVRDVAISVQDPGVRLLGGWRSLGEYQREGQIALWQSGGEGYGSYWRTQVLTGTREVLFVDIHPDNPRIMVAAGLDEHDSDVIFLSTDGGQSWDELFRGEVDIPFQCRYLDVQLSRGSVYMLCPVYPIYTTPLSERMWSPWLAGLQGDPSALVLLAEDSPILGTHDGVWWWRRDQRQWELLGLADQWVTALEIGGSEGEWLFAGNTLGVWRHPLPTVPPIQLYLPAVGQETSLRH</sequence>
<dbReference type="InterPro" id="IPR052025">
    <property type="entry name" value="Xyloglucanase_GH74"/>
</dbReference>
<accession>A0A540VFQ5</accession>
<dbReference type="InParanoid" id="A0A540VFQ5"/>
<dbReference type="Pfam" id="PF25852">
    <property type="entry name" value="DUF6242_C"/>
    <property type="match status" value="1"/>
</dbReference>
<gene>
    <name evidence="2" type="ORF">FKZ61_10780</name>
</gene>
<evidence type="ECO:0000313" key="3">
    <source>
        <dbReference type="Proteomes" id="UP000317371"/>
    </source>
</evidence>
<dbReference type="Proteomes" id="UP000317371">
    <property type="component" value="Unassembled WGS sequence"/>
</dbReference>
<evidence type="ECO:0000259" key="1">
    <source>
        <dbReference type="Pfam" id="PF25852"/>
    </source>
</evidence>
<evidence type="ECO:0000313" key="2">
    <source>
        <dbReference type="EMBL" id="TQE95606.1"/>
    </source>
</evidence>
<dbReference type="EMBL" id="VIGC01000012">
    <property type="protein sequence ID" value="TQE95606.1"/>
    <property type="molecule type" value="Genomic_DNA"/>
</dbReference>
<dbReference type="OrthoDB" id="140537at2"/>
<reference evidence="2 3" key="1">
    <citation type="submission" date="2019-06" db="EMBL/GenBank/DDBJ databases">
        <title>Genome sequence of Litorilinea aerophila BAA-2444.</title>
        <authorList>
            <person name="Maclea K.S."/>
            <person name="Maurais E.G."/>
            <person name="Iannazzi L.C."/>
        </authorList>
    </citation>
    <scope>NUCLEOTIDE SEQUENCE [LARGE SCALE GENOMIC DNA]</scope>
    <source>
        <strain evidence="2 3">ATCC BAA-2444</strain>
    </source>
</reference>
<feature type="domain" description="DUF6242" evidence="1">
    <location>
        <begin position="57"/>
        <end position="274"/>
    </location>
</feature>
<dbReference type="Gene3D" id="2.130.10.10">
    <property type="entry name" value="YVTN repeat-like/Quinoprotein amine dehydrogenase"/>
    <property type="match status" value="3"/>
</dbReference>
<organism evidence="2 3">
    <name type="scientific">Litorilinea aerophila</name>
    <dbReference type="NCBI Taxonomy" id="1204385"/>
    <lineage>
        <taxon>Bacteria</taxon>
        <taxon>Bacillati</taxon>
        <taxon>Chloroflexota</taxon>
        <taxon>Caldilineae</taxon>
        <taxon>Caldilineales</taxon>
        <taxon>Caldilineaceae</taxon>
        <taxon>Litorilinea</taxon>
    </lineage>
</organism>
<comment type="caution">
    <text evidence="2">The sequence shown here is derived from an EMBL/GenBank/DDBJ whole genome shotgun (WGS) entry which is preliminary data.</text>
</comment>
<dbReference type="RefSeq" id="WP_141610141.1">
    <property type="nucleotide sequence ID" value="NZ_VIGC02000012.1"/>
</dbReference>
<dbReference type="PANTHER" id="PTHR43739">
    <property type="entry name" value="XYLOGLUCANASE (EUROFUNG)"/>
    <property type="match status" value="1"/>
</dbReference>
<dbReference type="CDD" id="cd15482">
    <property type="entry name" value="Sialidase_non-viral"/>
    <property type="match status" value="2"/>
</dbReference>
<keyword evidence="3" id="KW-1185">Reference proteome</keyword>
<name>A0A540VFQ5_9CHLR</name>
<proteinExistence type="predicted"/>
<dbReference type="InterPro" id="IPR015943">
    <property type="entry name" value="WD40/YVTN_repeat-like_dom_sf"/>
</dbReference>
<dbReference type="PANTHER" id="PTHR43739:SF5">
    <property type="entry name" value="EXO-ALPHA-SIALIDASE"/>
    <property type="match status" value="1"/>
</dbReference>
<protein>
    <recommendedName>
        <fullName evidence="1">DUF6242 domain-containing protein</fullName>
    </recommendedName>
</protein>
<dbReference type="InterPro" id="IPR058667">
    <property type="entry name" value="DUF6242_C"/>
</dbReference>
<dbReference type="SUPFAM" id="SSF110296">
    <property type="entry name" value="Oligoxyloglucan reducing end-specific cellobiohydrolase"/>
    <property type="match status" value="3"/>
</dbReference>
<dbReference type="AlphaFoldDB" id="A0A540VFQ5"/>
<dbReference type="GO" id="GO:0010411">
    <property type="term" value="P:xyloglucan metabolic process"/>
    <property type="evidence" value="ECO:0007669"/>
    <property type="project" value="TreeGrafter"/>
</dbReference>